<dbReference type="Gene3D" id="3.30.70.270">
    <property type="match status" value="1"/>
</dbReference>
<name>A0A329QCA7_9ACTN</name>
<evidence type="ECO:0000313" key="1">
    <source>
        <dbReference type="EMBL" id="RAW10035.1"/>
    </source>
</evidence>
<dbReference type="EMBL" id="QMIG01000031">
    <property type="protein sequence ID" value="RAW10035.1"/>
    <property type="molecule type" value="Genomic_DNA"/>
</dbReference>
<reference evidence="1 2" key="1">
    <citation type="submission" date="2018-06" db="EMBL/GenBank/DDBJ databases">
        <title>Phytoactinopolyspora halophila sp. nov., a novel halophilic actinomycete isolated from a saline soil in China.</title>
        <authorList>
            <person name="Tang S.-K."/>
        </authorList>
    </citation>
    <scope>NUCLEOTIDE SEQUENCE [LARGE SCALE GENOMIC DNA]</scope>
    <source>
        <strain evidence="1 2">YIM 96934</strain>
    </source>
</reference>
<sequence length="497" mass="54030">MTVYSVVDLTGIQDFVYGSNRLKDVVAASTLVATVLDDDDRIHRADAMVQALGRSGGAYISSAGGNGIVSHDTLADAQLWASHLSRALYEQAPGLGAVIGHSDDTDDFVSALSQAFDRADAHKRHGIGHSPLPRYPGVAICGQTGEAAVARQGKNAQDVSFLHGSSNENDEPIGRTIQRLDDHNLRPGASHETAVSGLQGEEPEIIDDLGRTIGEQSDIAIVHIDGNGIGARIRKWLDEPPDRDHVVDDYQFAALQLAELSQTMRDAVINCVGSAVGPLEDHGDVIGLRATPEAADFPLRPDRRERPDTVFLPVRILLCAGDDLTFVCDARVAHALTLAALRAAEQHQEDSGNRPFGDDEPVRVAAGISIHRAHHPIRLLTDDAEHRTRRAKETGVMVSWSLWGDGGEGENGERLFGQCQLASILDEVVRIQRMGRRGPWRRYREQRRDDVEAYLAHVNRISRDPEEHIGSEDRNIGIPANEIADLAVMPACARGDV</sequence>
<gene>
    <name evidence="1" type="ORF">DPM12_19765</name>
</gene>
<proteinExistence type="predicted"/>
<comment type="caution">
    <text evidence="1">The sequence shown here is derived from an EMBL/GenBank/DDBJ whole genome shotgun (WGS) entry which is preliminary data.</text>
</comment>
<dbReference type="OrthoDB" id="442064at2"/>
<dbReference type="AlphaFoldDB" id="A0A329QCA7"/>
<protein>
    <submittedName>
        <fullName evidence="1">Uncharacterized protein</fullName>
    </submittedName>
</protein>
<keyword evidence="2" id="KW-1185">Reference proteome</keyword>
<organism evidence="1 2">
    <name type="scientific">Phytoactinopolyspora halophila</name>
    <dbReference type="NCBI Taxonomy" id="1981511"/>
    <lineage>
        <taxon>Bacteria</taxon>
        <taxon>Bacillati</taxon>
        <taxon>Actinomycetota</taxon>
        <taxon>Actinomycetes</taxon>
        <taxon>Jiangellales</taxon>
        <taxon>Jiangellaceae</taxon>
        <taxon>Phytoactinopolyspora</taxon>
    </lineage>
</organism>
<dbReference type="Proteomes" id="UP000250462">
    <property type="component" value="Unassembled WGS sequence"/>
</dbReference>
<dbReference type="InterPro" id="IPR043128">
    <property type="entry name" value="Rev_trsase/Diguanyl_cyclase"/>
</dbReference>
<dbReference type="RefSeq" id="WP_112260088.1">
    <property type="nucleotide sequence ID" value="NZ_QMIG01000031.1"/>
</dbReference>
<accession>A0A329QCA7</accession>
<evidence type="ECO:0000313" key="2">
    <source>
        <dbReference type="Proteomes" id="UP000250462"/>
    </source>
</evidence>